<dbReference type="AlphaFoldDB" id="A0A967AF81"/>
<feature type="transmembrane region" description="Helical" evidence="1">
    <location>
        <begin position="135"/>
        <end position="152"/>
    </location>
</feature>
<dbReference type="Pfam" id="PF14093">
    <property type="entry name" value="DUF4271"/>
    <property type="match status" value="1"/>
</dbReference>
<gene>
    <name evidence="2" type="ORF">G7034_09355</name>
</gene>
<dbReference type="InterPro" id="IPR025367">
    <property type="entry name" value="DUF4271"/>
</dbReference>
<feature type="transmembrane region" description="Helical" evidence="1">
    <location>
        <begin position="60"/>
        <end position="81"/>
    </location>
</feature>
<name>A0A967AF81_9FLAO</name>
<keyword evidence="1" id="KW-0812">Transmembrane</keyword>
<keyword evidence="1" id="KW-1133">Transmembrane helix</keyword>
<feature type="transmembrane region" description="Helical" evidence="1">
    <location>
        <begin position="190"/>
        <end position="212"/>
    </location>
</feature>
<reference evidence="2" key="1">
    <citation type="submission" date="2020-03" db="EMBL/GenBank/DDBJ databases">
        <title>Psychroflexus Maritimus sp. nov., isolate from marine sediment.</title>
        <authorList>
            <person name="Zhong Y.-L."/>
        </authorList>
    </citation>
    <scope>NUCLEOTIDE SEQUENCE</scope>
    <source>
        <strain evidence="2">C1</strain>
    </source>
</reference>
<comment type="caution">
    <text evidence="2">The sequence shown here is derived from an EMBL/GenBank/DDBJ whole genome shotgun (WGS) entry which is preliminary data.</text>
</comment>
<evidence type="ECO:0000313" key="2">
    <source>
        <dbReference type="EMBL" id="NGZ90458.1"/>
    </source>
</evidence>
<keyword evidence="3" id="KW-1185">Reference proteome</keyword>
<feature type="transmembrane region" description="Helical" evidence="1">
    <location>
        <begin position="87"/>
        <end position="114"/>
    </location>
</feature>
<dbReference type="EMBL" id="JAANAS010000072">
    <property type="protein sequence ID" value="NGZ90458.1"/>
    <property type="molecule type" value="Genomic_DNA"/>
</dbReference>
<sequence>MNNVPFNFIIDLINIFTFAVLVFVKLRNTSYFYSFIQLFWKPRFVHQNLKEKNKAYGLQLTFYILTGLHFGLLISCFLIEFNCIDFTNFWSILLICTSFILMFIGLRFVSINLIGYVFKLKDYATYLAYYKFNKAIYWFFIFYLGQILLNYSPLNPQFLAITIGSVGAIYLLISIIDFQLRFQNEIIRHWYYFILYLCTLEIAPYIILYKAISESVN</sequence>
<evidence type="ECO:0000313" key="3">
    <source>
        <dbReference type="Proteomes" id="UP000643701"/>
    </source>
</evidence>
<keyword evidence="1" id="KW-0472">Membrane</keyword>
<protein>
    <submittedName>
        <fullName evidence="2">DUF4271 domain-containing protein</fullName>
    </submittedName>
</protein>
<dbReference type="RefSeq" id="WP_166400697.1">
    <property type="nucleotide sequence ID" value="NZ_JAANAS010000072.1"/>
</dbReference>
<feature type="transmembrane region" description="Helical" evidence="1">
    <location>
        <begin position="6"/>
        <end position="24"/>
    </location>
</feature>
<evidence type="ECO:0000256" key="1">
    <source>
        <dbReference type="SAM" id="Phobius"/>
    </source>
</evidence>
<proteinExistence type="predicted"/>
<organism evidence="2 3">
    <name type="scientific">Psychroflexus maritimus</name>
    <dbReference type="NCBI Taxonomy" id="2714865"/>
    <lineage>
        <taxon>Bacteria</taxon>
        <taxon>Pseudomonadati</taxon>
        <taxon>Bacteroidota</taxon>
        <taxon>Flavobacteriia</taxon>
        <taxon>Flavobacteriales</taxon>
        <taxon>Flavobacteriaceae</taxon>
        <taxon>Psychroflexus</taxon>
    </lineage>
</organism>
<feature type="transmembrane region" description="Helical" evidence="1">
    <location>
        <begin position="158"/>
        <end position="178"/>
    </location>
</feature>
<accession>A0A967AF81</accession>
<dbReference type="Proteomes" id="UP000643701">
    <property type="component" value="Unassembled WGS sequence"/>
</dbReference>